<dbReference type="GO" id="GO:0007023">
    <property type="term" value="P:post-chaperonin tubulin folding pathway"/>
    <property type="evidence" value="ECO:0007669"/>
    <property type="project" value="InterPro"/>
</dbReference>
<dbReference type="EMBL" id="CP144527">
    <property type="protein sequence ID" value="WWC72580.1"/>
    <property type="molecule type" value="Genomic_DNA"/>
</dbReference>
<feature type="coiled-coil region" evidence="4">
    <location>
        <begin position="34"/>
        <end position="94"/>
    </location>
</feature>
<gene>
    <name evidence="6" type="ORF">I206_07930</name>
    <name evidence="7" type="ORF">I206_106542</name>
</gene>
<evidence type="ECO:0000256" key="1">
    <source>
        <dbReference type="ARBA" id="ARBA00004496"/>
    </source>
</evidence>
<reference evidence="6" key="3">
    <citation type="submission" date="2016-07" db="EMBL/GenBank/DDBJ databases">
        <title>Evolution of pathogenesis and genome organization in the Tremellales.</title>
        <authorList>
            <person name="Cuomo C."/>
            <person name="Litvintseva A."/>
            <person name="Heitman J."/>
            <person name="Chen Y."/>
            <person name="Sun S."/>
            <person name="Springer D."/>
            <person name="Dromer F."/>
            <person name="Young S."/>
            <person name="Zeng Q."/>
            <person name="Chapman S."/>
            <person name="Gujja S."/>
            <person name="Saif S."/>
            <person name="Birren B."/>
        </authorList>
    </citation>
    <scope>NUCLEOTIDE SEQUENCE</scope>
    <source>
        <strain evidence="6">CBS 10737</strain>
    </source>
</reference>
<dbReference type="OrthoDB" id="194775at2759"/>
<proteinExistence type="inferred from homology"/>
<dbReference type="Gene3D" id="1.20.58.1250">
    <property type="entry name" value="Tubulin Binding Cofactor C, N-terminal domain"/>
    <property type="match status" value="1"/>
</dbReference>
<reference evidence="7" key="4">
    <citation type="submission" date="2024-02" db="EMBL/GenBank/DDBJ databases">
        <title>Comparative genomics of Cryptococcus and Kwoniella reveals pathogenesis evolution and contrasting modes of karyotype evolution via chromosome fusion or intercentromeric recombination.</title>
        <authorList>
            <person name="Coelho M.A."/>
            <person name="David-Palma M."/>
            <person name="Shea T."/>
            <person name="Bowers K."/>
            <person name="McGinley-Smith S."/>
            <person name="Mohammad A.W."/>
            <person name="Gnirke A."/>
            <person name="Yurkov A.M."/>
            <person name="Nowrousian M."/>
            <person name="Sun S."/>
            <person name="Cuomo C.A."/>
            <person name="Heitman J."/>
        </authorList>
    </citation>
    <scope>NUCLEOTIDE SEQUENCE</scope>
    <source>
        <strain evidence="7">CBS 10737</strain>
    </source>
</reference>
<reference evidence="6" key="1">
    <citation type="submission" date="2013-07" db="EMBL/GenBank/DDBJ databases">
        <title>The Genome Sequence of Cryptococcus pinus CBS10737.</title>
        <authorList>
            <consortium name="The Broad Institute Genome Sequencing Platform"/>
            <person name="Cuomo C."/>
            <person name="Litvintseva A."/>
            <person name="Chen Y."/>
            <person name="Heitman J."/>
            <person name="Sun S."/>
            <person name="Springer D."/>
            <person name="Dromer F."/>
            <person name="Young S.K."/>
            <person name="Zeng Q."/>
            <person name="Gargeya S."/>
            <person name="Fitzgerald M."/>
            <person name="Abouelleil A."/>
            <person name="Alvarado L."/>
            <person name="Berlin A.M."/>
            <person name="Chapman S.B."/>
            <person name="Dewar J."/>
            <person name="Goldberg J."/>
            <person name="Griggs A."/>
            <person name="Gujja S."/>
            <person name="Hansen M."/>
            <person name="Howarth C."/>
            <person name="Imamovic A."/>
            <person name="Larimer J."/>
            <person name="McCowan C."/>
            <person name="Murphy C."/>
            <person name="Pearson M."/>
            <person name="Priest M."/>
            <person name="Roberts A."/>
            <person name="Saif S."/>
            <person name="Shea T."/>
            <person name="Sykes S."/>
            <person name="Wortman J."/>
            <person name="Nusbaum C."/>
            <person name="Birren B."/>
        </authorList>
    </citation>
    <scope>NUCLEOTIDE SEQUENCE [LARGE SCALE GENOMIC DNA]</scope>
    <source>
        <strain evidence="6">CBS 10737</strain>
    </source>
</reference>
<evidence type="ECO:0000256" key="2">
    <source>
        <dbReference type="ARBA" id="ARBA00008848"/>
    </source>
</evidence>
<dbReference type="InterPro" id="IPR012945">
    <property type="entry name" value="Tubulin-bd_cofactor_C_dom"/>
</dbReference>
<dbReference type="PANTHER" id="PTHR15139">
    <property type="entry name" value="TUBULIN FOLDING COFACTOR C"/>
    <property type="match status" value="1"/>
</dbReference>
<keyword evidence="8" id="KW-1185">Reference proteome</keyword>
<dbReference type="InterPro" id="IPR017901">
    <property type="entry name" value="C-CAP_CF_C-like"/>
</dbReference>
<evidence type="ECO:0000256" key="3">
    <source>
        <dbReference type="ARBA" id="ARBA00022490"/>
    </source>
</evidence>
<dbReference type="GO" id="GO:0007021">
    <property type="term" value="P:tubulin complex assembly"/>
    <property type="evidence" value="ECO:0007669"/>
    <property type="project" value="TreeGrafter"/>
</dbReference>
<accession>A0A1B9HS87</accession>
<dbReference type="PANTHER" id="PTHR15139:SF0">
    <property type="entry name" value="TUBULIN-SPECIFIC CHAPERONE C"/>
    <property type="match status" value="1"/>
</dbReference>
<organism evidence="6">
    <name type="scientific">Kwoniella pini CBS 10737</name>
    <dbReference type="NCBI Taxonomy" id="1296096"/>
    <lineage>
        <taxon>Eukaryota</taxon>
        <taxon>Fungi</taxon>
        <taxon>Dikarya</taxon>
        <taxon>Basidiomycota</taxon>
        <taxon>Agaricomycotina</taxon>
        <taxon>Tremellomycetes</taxon>
        <taxon>Tremellales</taxon>
        <taxon>Cryptococcaceae</taxon>
        <taxon>Kwoniella</taxon>
    </lineage>
</organism>
<protein>
    <recommendedName>
        <fullName evidence="5">C-CAP/cofactor C-like domain-containing protein</fullName>
    </recommendedName>
</protein>
<dbReference type="InterPro" id="IPR027684">
    <property type="entry name" value="TBCC"/>
</dbReference>
<dbReference type="AlphaFoldDB" id="A0A1B9HS87"/>
<comment type="subcellular location">
    <subcellularLocation>
        <location evidence="1">Cytoplasm</location>
    </subcellularLocation>
</comment>
<dbReference type="PROSITE" id="PS51329">
    <property type="entry name" value="C_CAP_COFACTOR_C"/>
    <property type="match status" value="1"/>
</dbReference>
<dbReference type="Proteomes" id="UP000094020">
    <property type="component" value="Chromosome 9"/>
</dbReference>
<evidence type="ECO:0000313" key="7">
    <source>
        <dbReference type="EMBL" id="WWC72580.1"/>
    </source>
</evidence>
<comment type="similarity">
    <text evidence="2">Belongs to the TBCC family.</text>
</comment>
<keyword evidence="3" id="KW-0963">Cytoplasm</keyword>
<dbReference type="InterPro" id="IPR038397">
    <property type="entry name" value="TBCC_N_sf"/>
</dbReference>
<dbReference type="Gene3D" id="2.160.20.70">
    <property type="match status" value="1"/>
</dbReference>
<feature type="domain" description="C-CAP/cofactor C-like" evidence="5">
    <location>
        <begin position="151"/>
        <end position="318"/>
    </location>
</feature>
<evidence type="ECO:0000259" key="5">
    <source>
        <dbReference type="PROSITE" id="PS51329"/>
    </source>
</evidence>
<reference evidence="7" key="2">
    <citation type="submission" date="2013-07" db="EMBL/GenBank/DDBJ databases">
        <authorList>
            <consortium name="The Broad Institute Genome Sequencing Platform"/>
            <person name="Cuomo C."/>
            <person name="Litvintseva A."/>
            <person name="Chen Y."/>
            <person name="Heitman J."/>
            <person name="Sun S."/>
            <person name="Springer D."/>
            <person name="Dromer F."/>
            <person name="Young S.K."/>
            <person name="Zeng Q."/>
            <person name="Gargeya S."/>
            <person name="Fitzgerald M."/>
            <person name="Abouelleil A."/>
            <person name="Alvarado L."/>
            <person name="Berlin A.M."/>
            <person name="Chapman S.B."/>
            <person name="Dewar J."/>
            <person name="Goldberg J."/>
            <person name="Griggs A."/>
            <person name="Gujja S."/>
            <person name="Hansen M."/>
            <person name="Howarth C."/>
            <person name="Imamovic A."/>
            <person name="Larimer J."/>
            <person name="McCowan C."/>
            <person name="Murphy C."/>
            <person name="Pearson M."/>
            <person name="Priest M."/>
            <person name="Roberts A."/>
            <person name="Saif S."/>
            <person name="Shea T."/>
            <person name="Sykes S."/>
            <person name="Wortman J."/>
            <person name="Nusbaum C."/>
            <person name="Birren B."/>
        </authorList>
    </citation>
    <scope>NUCLEOTIDE SEQUENCE</scope>
    <source>
        <strain evidence="7">CBS 10737</strain>
    </source>
</reference>
<dbReference type="RefSeq" id="XP_019007364.1">
    <property type="nucleotide sequence ID" value="XM_019159614.1"/>
</dbReference>
<dbReference type="KEGG" id="kpin:30176299"/>
<dbReference type="GO" id="GO:0005737">
    <property type="term" value="C:cytoplasm"/>
    <property type="evidence" value="ECO:0007669"/>
    <property type="project" value="UniProtKB-SubCell"/>
</dbReference>
<keyword evidence="4" id="KW-0175">Coiled coil</keyword>
<evidence type="ECO:0000313" key="6">
    <source>
        <dbReference type="EMBL" id="OCF46145.1"/>
    </source>
</evidence>
<dbReference type="EMBL" id="KV700120">
    <property type="protein sequence ID" value="OCF46145.1"/>
    <property type="molecule type" value="Genomic_DNA"/>
</dbReference>
<dbReference type="STRING" id="1296096.A0A1B9HS87"/>
<dbReference type="InterPro" id="IPR016098">
    <property type="entry name" value="CAP/MinC_C"/>
</dbReference>
<evidence type="ECO:0000256" key="4">
    <source>
        <dbReference type="SAM" id="Coils"/>
    </source>
</evidence>
<sequence length="370" mass="42548">MSNNNNNNISISQSNEFHIYFTKQKEEIENLMIIQKQLSNLNEINLKIKSLRNEFNKILNLIPIYDRVKYDKQLNELENKNSSIIRIKEKEKSKPKLKFSFNKSNLNSNSTSNSTTIKSNSIILPIFKNFEKNSNNEIINDNLIKIENNLNLNSNLNSIYEISNLSNKLIKLSSNEIKELSLLNLKNCIIDLTFSSSSSSLNNNNDNENENEIKLNALYCKSIENCLLISSFSSMIKGSCLLDKIKNSILILNCQQFRIHSSNNNIILLNVNSLPIIENSNKIKFGSFPFNLFNQKSKFTLNDKFINQNHTKVQDFNWPLPIPSPNWNSISNSESQSIISLEILNEIKELEQDDDVKINQILVNILPPNN</sequence>
<dbReference type="GeneID" id="30176299"/>
<name>A0A1B9HS87_9TREE</name>
<dbReference type="Pfam" id="PF07986">
    <property type="entry name" value="TBCC"/>
    <property type="match status" value="1"/>
</dbReference>
<evidence type="ECO:0000313" key="8">
    <source>
        <dbReference type="Proteomes" id="UP000094020"/>
    </source>
</evidence>